<sequence length="263" mass="27482">MTITDYLRRGLAAGLLAGLLAGLFAWAAGEPAVRDAIELEEQASEQEAAHDHDAGSEQEAGAHGHDEGELVSRPVQEAMLPVATGLVGAAFGGVFGLGYGLARRRMETADEWAASWKAGAAVYGTVVLFPALAYPANPPAVGDPGTIANRTGLFTLSLGIGLAALLVLWAVARFLRSQHWSREARQVAVGLAAVVVLGGAWFALPAPESAGDFPVDVMWNFRLSSMGTQLILWTALTAVFAWLNLRASHKAAAGTEKKAEAAA</sequence>
<dbReference type="EMBL" id="JBHSDK010000061">
    <property type="protein sequence ID" value="MFC4338092.1"/>
    <property type="molecule type" value="Genomic_DNA"/>
</dbReference>
<evidence type="ECO:0000313" key="4">
    <source>
        <dbReference type="Proteomes" id="UP001595823"/>
    </source>
</evidence>
<dbReference type="Pfam" id="PF09490">
    <property type="entry name" value="CbtA"/>
    <property type="match status" value="1"/>
</dbReference>
<dbReference type="InterPro" id="IPR012666">
    <property type="entry name" value="CbtA_put"/>
</dbReference>
<feature type="transmembrane region" description="Helical" evidence="2">
    <location>
        <begin position="114"/>
        <end position="133"/>
    </location>
</feature>
<keyword evidence="2" id="KW-0812">Transmembrane</keyword>
<organism evidence="3 4">
    <name type="scientific">Salininema proteolyticum</name>
    <dbReference type="NCBI Taxonomy" id="1607685"/>
    <lineage>
        <taxon>Bacteria</taxon>
        <taxon>Bacillati</taxon>
        <taxon>Actinomycetota</taxon>
        <taxon>Actinomycetes</taxon>
        <taxon>Glycomycetales</taxon>
        <taxon>Glycomycetaceae</taxon>
        <taxon>Salininema</taxon>
    </lineage>
</organism>
<feature type="region of interest" description="Disordered" evidence="1">
    <location>
        <begin position="42"/>
        <end position="67"/>
    </location>
</feature>
<comment type="caution">
    <text evidence="3">The sequence shown here is derived from an EMBL/GenBank/DDBJ whole genome shotgun (WGS) entry which is preliminary data.</text>
</comment>
<keyword evidence="2" id="KW-1133">Transmembrane helix</keyword>
<feature type="transmembrane region" description="Helical" evidence="2">
    <location>
        <begin position="226"/>
        <end position="245"/>
    </location>
</feature>
<evidence type="ECO:0000313" key="3">
    <source>
        <dbReference type="EMBL" id="MFC4338092.1"/>
    </source>
</evidence>
<keyword evidence="4" id="KW-1185">Reference proteome</keyword>
<feature type="transmembrane region" description="Helical" evidence="2">
    <location>
        <begin position="153"/>
        <end position="175"/>
    </location>
</feature>
<feature type="transmembrane region" description="Helical" evidence="2">
    <location>
        <begin position="78"/>
        <end position="102"/>
    </location>
</feature>
<proteinExistence type="predicted"/>
<evidence type="ECO:0000256" key="2">
    <source>
        <dbReference type="SAM" id="Phobius"/>
    </source>
</evidence>
<gene>
    <name evidence="3" type="ORF">ACFPET_23135</name>
</gene>
<accession>A0ABV8U5L8</accession>
<protein>
    <submittedName>
        <fullName evidence="3">CbtA family protein</fullName>
    </submittedName>
</protein>
<name>A0ABV8U5L8_9ACTN</name>
<feature type="transmembrane region" description="Helical" evidence="2">
    <location>
        <begin position="187"/>
        <end position="206"/>
    </location>
</feature>
<evidence type="ECO:0000256" key="1">
    <source>
        <dbReference type="SAM" id="MobiDB-lite"/>
    </source>
</evidence>
<feature type="compositionally biased region" description="Basic and acidic residues" evidence="1">
    <location>
        <begin position="47"/>
        <end position="67"/>
    </location>
</feature>
<dbReference type="RefSeq" id="WP_380625778.1">
    <property type="nucleotide sequence ID" value="NZ_JBHSDK010000061.1"/>
</dbReference>
<dbReference type="Proteomes" id="UP001595823">
    <property type="component" value="Unassembled WGS sequence"/>
</dbReference>
<keyword evidence="2" id="KW-0472">Membrane</keyword>
<reference evidence="4" key="1">
    <citation type="journal article" date="2019" name="Int. J. Syst. Evol. Microbiol.">
        <title>The Global Catalogue of Microorganisms (GCM) 10K type strain sequencing project: providing services to taxonomists for standard genome sequencing and annotation.</title>
        <authorList>
            <consortium name="The Broad Institute Genomics Platform"/>
            <consortium name="The Broad Institute Genome Sequencing Center for Infectious Disease"/>
            <person name="Wu L."/>
            <person name="Ma J."/>
        </authorList>
    </citation>
    <scope>NUCLEOTIDE SEQUENCE [LARGE SCALE GENOMIC DNA]</scope>
    <source>
        <strain evidence="4">IBRC-M 10908</strain>
    </source>
</reference>